<proteinExistence type="predicted"/>
<dbReference type="OrthoDB" id="3286226at2"/>
<dbReference type="PANTHER" id="PTHR30386">
    <property type="entry name" value="MEMBRANE FUSION SUBUNIT OF EMRAB-TOLC MULTIDRUG EFFLUX PUMP"/>
    <property type="match status" value="1"/>
</dbReference>
<evidence type="ECO:0000313" key="2">
    <source>
        <dbReference type="EMBL" id="ROP27946.1"/>
    </source>
</evidence>
<organism evidence="2 3">
    <name type="scientific">Couchioplanes caeruleus</name>
    <dbReference type="NCBI Taxonomy" id="56438"/>
    <lineage>
        <taxon>Bacteria</taxon>
        <taxon>Bacillati</taxon>
        <taxon>Actinomycetota</taxon>
        <taxon>Actinomycetes</taxon>
        <taxon>Micromonosporales</taxon>
        <taxon>Micromonosporaceae</taxon>
        <taxon>Couchioplanes</taxon>
    </lineage>
</organism>
<gene>
    <name evidence="2" type="ORF">EDD30_0645</name>
</gene>
<dbReference type="InterPro" id="IPR050739">
    <property type="entry name" value="MFP"/>
</dbReference>
<dbReference type="PANTHER" id="PTHR30386:SF17">
    <property type="entry name" value="ALKALINE PROTEASE SECRETION PROTEIN APRE"/>
    <property type="match status" value="1"/>
</dbReference>
<evidence type="ECO:0000256" key="1">
    <source>
        <dbReference type="SAM" id="MobiDB-lite"/>
    </source>
</evidence>
<feature type="region of interest" description="Disordered" evidence="1">
    <location>
        <begin position="1"/>
        <end position="39"/>
    </location>
</feature>
<protein>
    <submittedName>
        <fullName evidence="2">HlyD family secretion protein</fullName>
    </submittedName>
</protein>
<dbReference type="Gene3D" id="2.40.50.100">
    <property type="match status" value="1"/>
</dbReference>
<name>A0A3N1GCE9_9ACTN</name>
<reference evidence="2 3" key="1">
    <citation type="submission" date="2018-11" db="EMBL/GenBank/DDBJ databases">
        <title>Sequencing the genomes of 1000 actinobacteria strains.</title>
        <authorList>
            <person name="Klenk H.-P."/>
        </authorList>
    </citation>
    <scope>NUCLEOTIDE SEQUENCE [LARGE SCALE GENOMIC DNA]</scope>
    <source>
        <strain evidence="2 3">DSM 43634</strain>
    </source>
</reference>
<dbReference type="RefSeq" id="WP_084556380.1">
    <property type="nucleotide sequence ID" value="NZ_RJKL01000001.1"/>
</dbReference>
<dbReference type="EMBL" id="RJKL01000001">
    <property type="protein sequence ID" value="ROP27946.1"/>
    <property type="molecule type" value="Genomic_DNA"/>
</dbReference>
<sequence length="272" mass="27842">MTTVVEHDRLPDSSGGAGPDRTGPPGQAPDSARDTSPSRMPAVRTFAVTVLMLAGAAVGGTYVANHRLAAGAVVTLDEAALTADALPVGATGSGVVTEILVTEQTRVAAGQELARVRRAADRSPTVPPVEVLRAPSPGTVSDIEVAAGGVVGAGEPVVTLYDHTRLSFHARATVEQLRELRLGMTAQISGPGLAHPVPAVVDHVEARVGPDPLSDAPLSEEQREAHDQLTVVLVPRTDAVDRVGTLVPGLRFTADIDTDTAVGRTPAVNGAG</sequence>
<comment type="caution">
    <text evidence="2">The sequence shown here is derived from an EMBL/GenBank/DDBJ whole genome shotgun (WGS) entry which is preliminary data.</text>
</comment>
<feature type="compositionally biased region" description="Basic and acidic residues" evidence="1">
    <location>
        <begin position="1"/>
        <end position="11"/>
    </location>
</feature>
<evidence type="ECO:0000313" key="3">
    <source>
        <dbReference type="Proteomes" id="UP000271683"/>
    </source>
</evidence>
<dbReference type="AlphaFoldDB" id="A0A3N1GCE9"/>
<accession>A0A3N1GCE9</accession>
<dbReference type="Proteomes" id="UP000271683">
    <property type="component" value="Unassembled WGS sequence"/>
</dbReference>